<feature type="non-terminal residue" evidence="2">
    <location>
        <position position="1"/>
    </location>
</feature>
<keyword evidence="3" id="KW-1185">Reference proteome</keyword>
<name>A0A4S2MFW7_OPIFE</name>
<feature type="non-terminal residue" evidence="2">
    <location>
        <position position="106"/>
    </location>
</feature>
<dbReference type="GO" id="GO:0003677">
    <property type="term" value="F:DNA binding"/>
    <property type="evidence" value="ECO:0007669"/>
    <property type="project" value="InterPro"/>
</dbReference>
<dbReference type="OrthoDB" id="10067792at2759"/>
<comment type="caution">
    <text evidence="2">The sequence shown here is derived from an EMBL/GenBank/DDBJ whole genome shotgun (WGS) entry which is preliminary data.</text>
</comment>
<dbReference type="GO" id="GO:0006334">
    <property type="term" value="P:nucleosome assembly"/>
    <property type="evidence" value="ECO:0007669"/>
    <property type="project" value="InterPro"/>
</dbReference>
<reference evidence="2 3" key="1">
    <citation type="journal article" date="2019" name="BMC Genomics">
        <title>New insights from Opisthorchis felineus genome: update on genomics of the epidemiologically important liver flukes.</title>
        <authorList>
            <person name="Ershov N.I."/>
            <person name="Mordvinov V.A."/>
            <person name="Prokhortchouk E.B."/>
            <person name="Pakharukova M.Y."/>
            <person name="Gunbin K.V."/>
            <person name="Ustyantsev K."/>
            <person name="Genaev M.A."/>
            <person name="Blinov A.G."/>
            <person name="Mazur A."/>
            <person name="Boulygina E."/>
            <person name="Tsygankova S."/>
            <person name="Khrameeva E."/>
            <person name="Chekanov N."/>
            <person name="Fan G."/>
            <person name="Xiao A."/>
            <person name="Zhang H."/>
            <person name="Xu X."/>
            <person name="Yang H."/>
            <person name="Solovyev V."/>
            <person name="Lee S.M."/>
            <person name="Liu X."/>
            <person name="Afonnikov D.A."/>
            <person name="Skryabin K.G."/>
        </authorList>
    </citation>
    <scope>NUCLEOTIDE SEQUENCE [LARGE SCALE GENOMIC DNA]</scope>
    <source>
        <strain evidence="2">AK-0245</strain>
        <tissue evidence="2">Whole organism</tissue>
    </source>
</reference>
<dbReference type="GO" id="GO:0000786">
    <property type="term" value="C:nucleosome"/>
    <property type="evidence" value="ECO:0007669"/>
    <property type="project" value="InterPro"/>
</dbReference>
<dbReference type="InterPro" id="IPR005818">
    <property type="entry name" value="Histone_H1/H5_H15"/>
</dbReference>
<protein>
    <recommendedName>
        <fullName evidence="1">H15 domain-containing protein</fullName>
    </recommendedName>
</protein>
<sequence length="106" mass="11126">SNELNVGPVTPVLVKGLTRERSAPVPLPAVSRRPKSAKSKIPANHLSVINMVKATINAAKDPGPTINYKVDIEKHGPHISRGIVHAAKKDVLIRVGNKGKGTSGAS</sequence>
<proteinExistence type="predicted"/>
<dbReference type="AlphaFoldDB" id="A0A4S2MFW7"/>
<evidence type="ECO:0000313" key="2">
    <source>
        <dbReference type="EMBL" id="TGZ75515.1"/>
    </source>
</evidence>
<evidence type="ECO:0000259" key="1">
    <source>
        <dbReference type="SMART" id="SM00526"/>
    </source>
</evidence>
<organism evidence="2 3">
    <name type="scientific">Opisthorchis felineus</name>
    <dbReference type="NCBI Taxonomy" id="147828"/>
    <lineage>
        <taxon>Eukaryota</taxon>
        <taxon>Metazoa</taxon>
        <taxon>Spiralia</taxon>
        <taxon>Lophotrochozoa</taxon>
        <taxon>Platyhelminthes</taxon>
        <taxon>Trematoda</taxon>
        <taxon>Digenea</taxon>
        <taxon>Opisthorchiida</taxon>
        <taxon>Opisthorchiata</taxon>
        <taxon>Opisthorchiidae</taxon>
        <taxon>Opisthorchis</taxon>
    </lineage>
</organism>
<accession>A0A4S2MFW7</accession>
<dbReference type="Proteomes" id="UP000308267">
    <property type="component" value="Unassembled WGS sequence"/>
</dbReference>
<dbReference type="EMBL" id="SJOL01000581">
    <property type="protein sequence ID" value="TGZ75515.1"/>
    <property type="molecule type" value="Genomic_DNA"/>
</dbReference>
<dbReference type="SMART" id="SM00526">
    <property type="entry name" value="H15"/>
    <property type="match status" value="1"/>
</dbReference>
<feature type="domain" description="H15" evidence="1">
    <location>
        <begin position="42"/>
        <end position="98"/>
    </location>
</feature>
<gene>
    <name evidence="2" type="ORF">CRM22_000325</name>
</gene>
<evidence type="ECO:0000313" key="3">
    <source>
        <dbReference type="Proteomes" id="UP000308267"/>
    </source>
</evidence>
<dbReference type="STRING" id="147828.A0A4S2MFW7"/>